<accession>A0A327LW38</accession>
<feature type="region of interest" description="Disordered" evidence="1">
    <location>
        <begin position="1"/>
        <end position="22"/>
    </location>
</feature>
<dbReference type="AlphaFoldDB" id="A0A327LW38"/>
<evidence type="ECO:0000313" key="3">
    <source>
        <dbReference type="Proteomes" id="UP000249065"/>
    </source>
</evidence>
<protein>
    <submittedName>
        <fullName evidence="2">Uncharacterized protein</fullName>
    </submittedName>
</protein>
<sequence length="118" mass="12359">MLAEALGAAESVPLPSGPDTPPGFVALRQEVAKALRSTGGRPGLPDAERRKIPVTDTVWRAVSEAAKEMSKAGFHPSPAQVASVILEIAVRDMPGLVRRAEHALRASAGSKEREVSLG</sequence>
<name>A0A327LW38_9PROT</name>
<dbReference type="EMBL" id="QLIX01000043">
    <property type="protein sequence ID" value="RAI54656.1"/>
    <property type="molecule type" value="Genomic_DNA"/>
</dbReference>
<keyword evidence="3" id="KW-1185">Reference proteome</keyword>
<gene>
    <name evidence="2" type="ORF">DOO78_25625</name>
</gene>
<evidence type="ECO:0000256" key="1">
    <source>
        <dbReference type="SAM" id="MobiDB-lite"/>
    </source>
</evidence>
<organism evidence="2 3">
    <name type="scientific">Roseicella frigidaeris</name>
    <dbReference type="NCBI Taxonomy" id="2230885"/>
    <lineage>
        <taxon>Bacteria</taxon>
        <taxon>Pseudomonadati</taxon>
        <taxon>Pseudomonadota</taxon>
        <taxon>Alphaproteobacteria</taxon>
        <taxon>Acetobacterales</taxon>
        <taxon>Roseomonadaceae</taxon>
        <taxon>Roseicella</taxon>
    </lineage>
</organism>
<dbReference type="Proteomes" id="UP000249065">
    <property type="component" value="Unassembled WGS sequence"/>
</dbReference>
<reference evidence="3" key="1">
    <citation type="submission" date="2018-06" db="EMBL/GenBank/DDBJ databases">
        <authorList>
            <person name="Khan S.A."/>
        </authorList>
    </citation>
    <scope>NUCLEOTIDE SEQUENCE [LARGE SCALE GENOMIC DNA]</scope>
    <source>
        <strain evidence="3">DB-1506</strain>
    </source>
</reference>
<comment type="caution">
    <text evidence="2">The sequence shown here is derived from an EMBL/GenBank/DDBJ whole genome shotgun (WGS) entry which is preliminary data.</text>
</comment>
<proteinExistence type="predicted"/>
<evidence type="ECO:0000313" key="2">
    <source>
        <dbReference type="EMBL" id="RAI54656.1"/>
    </source>
</evidence>